<reference evidence="3 4" key="1">
    <citation type="submission" date="2019-12" db="EMBL/GenBank/DDBJ databases">
        <title>Paenibacillus sp. nov. sp. isolated from soil.</title>
        <authorList>
            <person name="Kim J."/>
            <person name="Jeong S.E."/>
            <person name="Jung H.S."/>
            <person name="Jeon C.O."/>
        </authorList>
    </citation>
    <scope>NUCLEOTIDE SEQUENCE [LARGE SCALE GENOMIC DNA]</scope>
    <source>
        <strain evidence="3 4">5J-6</strain>
    </source>
</reference>
<dbReference type="SMART" id="SM00646">
    <property type="entry name" value="Ami_3"/>
    <property type="match status" value="1"/>
</dbReference>
<comment type="caution">
    <text evidence="3">The sequence shown here is derived from an EMBL/GenBank/DDBJ whole genome shotgun (WGS) entry which is preliminary data.</text>
</comment>
<evidence type="ECO:0000313" key="3">
    <source>
        <dbReference type="EMBL" id="MZQ81178.1"/>
    </source>
</evidence>
<dbReference type="Gene3D" id="3.40.630.40">
    <property type="entry name" value="Zn-dependent exopeptidases"/>
    <property type="match status" value="1"/>
</dbReference>
<evidence type="ECO:0000313" key="4">
    <source>
        <dbReference type="Proteomes" id="UP000481087"/>
    </source>
</evidence>
<dbReference type="PANTHER" id="PTHR30404:SF0">
    <property type="entry name" value="N-ACETYLMURAMOYL-L-ALANINE AMIDASE AMIC"/>
    <property type="match status" value="1"/>
</dbReference>
<gene>
    <name evidence="3" type="ORF">GQF01_03460</name>
</gene>
<keyword evidence="4" id="KW-1185">Reference proteome</keyword>
<dbReference type="InterPro" id="IPR002508">
    <property type="entry name" value="MurNAc-LAA_cat"/>
</dbReference>
<dbReference type="AlphaFoldDB" id="A0A6L8USU0"/>
<dbReference type="Pfam" id="PF01520">
    <property type="entry name" value="Amidase_3"/>
    <property type="match status" value="1"/>
</dbReference>
<dbReference type="GO" id="GO:0030288">
    <property type="term" value="C:outer membrane-bounded periplasmic space"/>
    <property type="evidence" value="ECO:0007669"/>
    <property type="project" value="TreeGrafter"/>
</dbReference>
<sequence length="241" mass="26936">MSTYRRKNRFVRFTVSLIFLLILGSAFVTLAKNVSLPIPYLSANLVTHDKTSGIEQTATPNHRIKIVIDPGHGGKDPGATGDDGKMEKDFTLSLGLKVFELLEKDLRFQPQLTRSDDTFIELEDRAGMANEWNADALVSIHGNTYSDQSVGGTETYYRYESSFQLAQSIHRQVVKAMGFRDREVREDQLKVLTLSNMPATLVEVGYLTNPHEEGTMFGKDGQARAAKAIVEGIKQYFSENP</sequence>
<dbReference type="InterPro" id="IPR050695">
    <property type="entry name" value="N-acetylmuramoyl_amidase_3"/>
</dbReference>
<dbReference type="CDD" id="cd02696">
    <property type="entry name" value="MurNAc-LAA"/>
    <property type="match status" value="1"/>
</dbReference>
<protein>
    <submittedName>
        <fullName evidence="3">N-acetylmuramoyl-L-alanine amidase</fullName>
    </submittedName>
</protein>
<dbReference type="PANTHER" id="PTHR30404">
    <property type="entry name" value="N-ACETYLMURAMOYL-L-ALANINE AMIDASE"/>
    <property type="match status" value="1"/>
</dbReference>
<organism evidence="3 4">
    <name type="scientific">Paenibacillus silvestris</name>
    <dbReference type="NCBI Taxonomy" id="2606219"/>
    <lineage>
        <taxon>Bacteria</taxon>
        <taxon>Bacillati</taxon>
        <taxon>Bacillota</taxon>
        <taxon>Bacilli</taxon>
        <taxon>Bacillales</taxon>
        <taxon>Paenibacillaceae</taxon>
        <taxon>Paenibacillus</taxon>
    </lineage>
</organism>
<dbReference type="GO" id="GO:0008745">
    <property type="term" value="F:N-acetylmuramoyl-L-alanine amidase activity"/>
    <property type="evidence" value="ECO:0007669"/>
    <property type="project" value="InterPro"/>
</dbReference>
<dbReference type="Proteomes" id="UP000481087">
    <property type="component" value="Unassembled WGS sequence"/>
</dbReference>
<evidence type="ECO:0000256" key="1">
    <source>
        <dbReference type="ARBA" id="ARBA00022801"/>
    </source>
</evidence>
<name>A0A6L8USU0_9BACL</name>
<dbReference type="RefSeq" id="WP_161405488.1">
    <property type="nucleotide sequence ID" value="NZ_WTUZ01000010.1"/>
</dbReference>
<dbReference type="EMBL" id="WTUZ01000010">
    <property type="protein sequence ID" value="MZQ81178.1"/>
    <property type="molecule type" value="Genomic_DNA"/>
</dbReference>
<accession>A0A6L8USU0</accession>
<proteinExistence type="predicted"/>
<feature type="domain" description="MurNAc-LAA" evidence="2">
    <location>
        <begin position="126"/>
        <end position="234"/>
    </location>
</feature>
<dbReference type="GO" id="GO:0009253">
    <property type="term" value="P:peptidoglycan catabolic process"/>
    <property type="evidence" value="ECO:0007669"/>
    <property type="project" value="InterPro"/>
</dbReference>
<evidence type="ECO:0000259" key="2">
    <source>
        <dbReference type="SMART" id="SM00646"/>
    </source>
</evidence>
<keyword evidence="1" id="KW-0378">Hydrolase</keyword>
<dbReference type="SUPFAM" id="SSF53187">
    <property type="entry name" value="Zn-dependent exopeptidases"/>
    <property type="match status" value="1"/>
</dbReference>